<dbReference type="InterPro" id="IPR003439">
    <property type="entry name" value="ABC_transporter-like_ATP-bd"/>
</dbReference>
<organism evidence="6 7">
    <name type="scientific">Microlunatus panaciterrae</name>
    <dbReference type="NCBI Taxonomy" id="400768"/>
    <lineage>
        <taxon>Bacteria</taxon>
        <taxon>Bacillati</taxon>
        <taxon>Actinomycetota</taxon>
        <taxon>Actinomycetes</taxon>
        <taxon>Propionibacteriales</taxon>
        <taxon>Propionibacteriaceae</taxon>
        <taxon>Microlunatus</taxon>
    </lineage>
</organism>
<proteinExistence type="inferred from homology"/>
<evidence type="ECO:0000313" key="6">
    <source>
        <dbReference type="EMBL" id="MBM7799382.1"/>
    </source>
</evidence>
<accession>A0ABS2RK72</accession>
<dbReference type="EMBL" id="JAFBCF010000001">
    <property type="protein sequence ID" value="MBM7799382.1"/>
    <property type="molecule type" value="Genomic_DNA"/>
</dbReference>
<sequence length="250" mass="26518">MAQVDGIAGGIVATGLSRSFDGDRAVDRVDLVVEHGQIHALVGLNGAGKTTLMRLLLGMLVPEAGSVMILGVPVARTGRSVWGRVGHMIDTTSGYPELTVAENLRCAALLKRMEPATTSQTIARSIADLRLDRWVDRRAGALSSGNRQRLGLAGALINRPEVVVLDEPTAALDPAGVLLVRAALREAAGRGAAVLVSSHHLDEISRVADTISVMHRGRIVGNLPPGGVDLERAFFDLLLQIDDRDGHRES</sequence>
<reference evidence="6 7" key="1">
    <citation type="submission" date="2021-01" db="EMBL/GenBank/DDBJ databases">
        <title>Sequencing the genomes of 1000 actinobacteria strains.</title>
        <authorList>
            <person name="Klenk H.-P."/>
        </authorList>
    </citation>
    <scope>NUCLEOTIDE SEQUENCE [LARGE SCALE GENOMIC DNA]</scope>
    <source>
        <strain evidence="6 7">DSM 18662</strain>
    </source>
</reference>
<keyword evidence="2" id="KW-0813">Transport</keyword>
<dbReference type="PROSITE" id="PS00211">
    <property type="entry name" value="ABC_TRANSPORTER_1"/>
    <property type="match status" value="1"/>
</dbReference>
<dbReference type="Proteomes" id="UP000704762">
    <property type="component" value="Unassembled WGS sequence"/>
</dbReference>
<dbReference type="CDD" id="cd03230">
    <property type="entry name" value="ABC_DR_subfamily_A"/>
    <property type="match status" value="1"/>
</dbReference>
<evidence type="ECO:0000256" key="1">
    <source>
        <dbReference type="ARBA" id="ARBA00005417"/>
    </source>
</evidence>
<gene>
    <name evidence="6" type="ORF">JOE57_002303</name>
</gene>
<keyword evidence="4 6" id="KW-0067">ATP-binding</keyword>
<evidence type="ECO:0000256" key="4">
    <source>
        <dbReference type="ARBA" id="ARBA00022840"/>
    </source>
</evidence>
<dbReference type="PANTHER" id="PTHR43335">
    <property type="entry name" value="ABC TRANSPORTER, ATP-BINDING PROTEIN"/>
    <property type="match status" value="1"/>
</dbReference>
<dbReference type="SUPFAM" id="SSF52540">
    <property type="entry name" value="P-loop containing nucleoside triphosphate hydrolases"/>
    <property type="match status" value="1"/>
</dbReference>
<dbReference type="SMART" id="SM00382">
    <property type="entry name" value="AAA"/>
    <property type="match status" value="1"/>
</dbReference>
<dbReference type="PROSITE" id="PS50893">
    <property type="entry name" value="ABC_TRANSPORTER_2"/>
    <property type="match status" value="1"/>
</dbReference>
<dbReference type="GO" id="GO:0005524">
    <property type="term" value="F:ATP binding"/>
    <property type="evidence" value="ECO:0007669"/>
    <property type="project" value="UniProtKB-KW"/>
</dbReference>
<keyword evidence="7" id="KW-1185">Reference proteome</keyword>
<name>A0ABS2RK72_9ACTN</name>
<dbReference type="PANTHER" id="PTHR43335:SF4">
    <property type="entry name" value="ABC TRANSPORTER, ATP-BINDING PROTEIN"/>
    <property type="match status" value="1"/>
</dbReference>
<feature type="domain" description="ABC transporter" evidence="5">
    <location>
        <begin position="11"/>
        <end position="241"/>
    </location>
</feature>
<comment type="similarity">
    <text evidence="1">Belongs to the ABC transporter superfamily.</text>
</comment>
<dbReference type="InterPro" id="IPR003593">
    <property type="entry name" value="AAA+_ATPase"/>
</dbReference>
<evidence type="ECO:0000256" key="3">
    <source>
        <dbReference type="ARBA" id="ARBA00022741"/>
    </source>
</evidence>
<dbReference type="RefSeq" id="WP_204918098.1">
    <property type="nucleotide sequence ID" value="NZ_BAAAQP010000003.1"/>
</dbReference>
<evidence type="ECO:0000313" key="7">
    <source>
        <dbReference type="Proteomes" id="UP000704762"/>
    </source>
</evidence>
<dbReference type="Pfam" id="PF00005">
    <property type="entry name" value="ABC_tran"/>
    <property type="match status" value="1"/>
</dbReference>
<evidence type="ECO:0000256" key="2">
    <source>
        <dbReference type="ARBA" id="ARBA00022448"/>
    </source>
</evidence>
<keyword evidence="3" id="KW-0547">Nucleotide-binding</keyword>
<comment type="caution">
    <text evidence="6">The sequence shown here is derived from an EMBL/GenBank/DDBJ whole genome shotgun (WGS) entry which is preliminary data.</text>
</comment>
<dbReference type="InterPro" id="IPR017871">
    <property type="entry name" value="ABC_transporter-like_CS"/>
</dbReference>
<protein>
    <submittedName>
        <fullName evidence="6">ABC-2 type transport system ATP-binding protein</fullName>
    </submittedName>
</protein>
<evidence type="ECO:0000259" key="5">
    <source>
        <dbReference type="PROSITE" id="PS50893"/>
    </source>
</evidence>
<dbReference type="InterPro" id="IPR027417">
    <property type="entry name" value="P-loop_NTPase"/>
</dbReference>
<dbReference type="Gene3D" id="3.40.50.300">
    <property type="entry name" value="P-loop containing nucleotide triphosphate hydrolases"/>
    <property type="match status" value="1"/>
</dbReference>